<organism evidence="2">
    <name type="scientific">Nothobranchius kadleci</name>
    <name type="common">African annual killifish</name>
    <dbReference type="NCBI Taxonomy" id="1051664"/>
    <lineage>
        <taxon>Eukaryota</taxon>
        <taxon>Metazoa</taxon>
        <taxon>Chordata</taxon>
        <taxon>Craniata</taxon>
        <taxon>Vertebrata</taxon>
        <taxon>Euteleostomi</taxon>
        <taxon>Actinopterygii</taxon>
        <taxon>Neopterygii</taxon>
        <taxon>Teleostei</taxon>
        <taxon>Neoteleostei</taxon>
        <taxon>Acanthomorphata</taxon>
        <taxon>Ovalentaria</taxon>
        <taxon>Atherinomorphae</taxon>
        <taxon>Cyprinodontiformes</taxon>
        <taxon>Nothobranchiidae</taxon>
        <taxon>Nothobranchius</taxon>
    </lineage>
</organism>
<accession>A0A1A8D4B0</accession>
<gene>
    <name evidence="2" type="primary">BX547930.1</name>
</gene>
<evidence type="ECO:0000313" key="2">
    <source>
        <dbReference type="EMBL" id="SBP85995.1"/>
    </source>
</evidence>
<proteinExistence type="predicted"/>
<evidence type="ECO:0000259" key="1">
    <source>
        <dbReference type="Pfam" id="PF05699"/>
    </source>
</evidence>
<name>A0A1A8D4B0_NOTKA</name>
<dbReference type="PANTHER" id="PTHR45749:SF21">
    <property type="entry name" value="DUF4371 DOMAIN-CONTAINING PROTEIN"/>
    <property type="match status" value="1"/>
</dbReference>
<dbReference type="Pfam" id="PF05699">
    <property type="entry name" value="Dimer_Tnp_hAT"/>
    <property type="match status" value="1"/>
</dbReference>
<protein>
    <recommendedName>
        <fullName evidence="1">HAT C-terminal dimerisation domain-containing protein</fullName>
    </recommendedName>
</protein>
<reference evidence="2" key="2">
    <citation type="submission" date="2016-06" db="EMBL/GenBank/DDBJ databases">
        <title>The genome of a short-lived fish provides insights into sex chromosome evolution and the genetic control of aging.</title>
        <authorList>
            <person name="Reichwald K."/>
            <person name="Felder M."/>
            <person name="Petzold A."/>
            <person name="Koch P."/>
            <person name="Groth M."/>
            <person name="Platzer M."/>
        </authorList>
    </citation>
    <scope>NUCLEOTIDE SEQUENCE</scope>
    <source>
        <tissue evidence="2">Brain</tissue>
    </source>
</reference>
<reference evidence="2" key="1">
    <citation type="submission" date="2016-05" db="EMBL/GenBank/DDBJ databases">
        <authorList>
            <person name="Lavstsen T."/>
            <person name="Jespersen J.S."/>
        </authorList>
    </citation>
    <scope>NUCLEOTIDE SEQUENCE</scope>
    <source>
        <tissue evidence="2">Brain</tissue>
    </source>
</reference>
<dbReference type="AlphaFoldDB" id="A0A1A8D4B0"/>
<dbReference type="InterPro" id="IPR008906">
    <property type="entry name" value="HATC_C_dom"/>
</dbReference>
<dbReference type="EMBL" id="HADZ01022054">
    <property type="protein sequence ID" value="SBP85995.1"/>
    <property type="molecule type" value="Transcribed_RNA"/>
</dbReference>
<feature type="domain" description="HAT C-terminal dimerisation" evidence="1">
    <location>
        <begin position="34"/>
        <end position="70"/>
    </location>
</feature>
<dbReference type="GO" id="GO:0046983">
    <property type="term" value="F:protein dimerization activity"/>
    <property type="evidence" value="ECO:0007669"/>
    <property type="project" value="InterPro"/>
</dbReference>
<sequence length="109" mass="12368">MCMSPLLNTTGLSSFLQGMFPEVRGLFDQIETVARLLVVPVSSAEPERSFSSLRRLKTWLCSTMTQIRLNSVGVCHVHKDKLDRLNRKKIAEQFVSCKESRKSTFGSFK</sequence>
<dbReference type="PANTHER" id="PTHR45749">
    <property type="match status" value="1"/>
</dbReference>